<name>A0A4C1TKS3_EUMVA</name>
<gene>
    <name evidence="1" type="ORF">EVAR_102730_1</name>
</gene>
<organism evidence="1 2">
    <name type="scientific">Eumeta variegata</name>
    <name type="common">Bagworm moth</name>
    <name type="synonym">Eumeta japonica</name>
    <dbReference type="NCBI Taxonomy" id="151549"/>
    <lineage>
        <taxon>Eukaryota</taxon>
        <taxon>Metazoa</taxon>
        <taxon>Ecdysozoa</taxon>
        <taxon>Arthropoda</taxon>
        <taxon>Hexapoda</taxon>
        <taxon>Insecta</taxon>
        <taxon>Pterygota</taxon>
        <taxon>Neoptera</taxon>
        <taxon>Endopterygota</taxon>
        <taxon>Lepidoptera</taxon>
        <taxon>Glossata</taxon>
        <taxon>Ditrysia</taxon>
        <taxon>Tineoidea</taxon>
        <taxon>Psychidae</taxon>
        <taxon>Oiketicinae</taxon>
        <taxon>Eumeta</taxon>
    </lineage>
</organism>
<comment type="caution">
    <text evidence="1">The sequence shown here is derived from an EMBL/GenBank/DDBJ whole genome shotgun (WGS) entry which is preliminary data.</text>
</comment>
<dbReference type="EMBL" id="BGZK01000061">
    <property type="protein sequence ID" value="GBP14047.1"/>
    <property type="molecule type" value="Genomic_DNA"/>
</dbReference>
<accession>A0A4C1TKS3</accession>
<dbReference type="AlphaFoldDB" id="A0A4C1TKS3"/>
<keyword evidence="2" id="KW-1185">Reference proteome</keyword>
<protein>
    <submittedName>
        <fullName evidence="1">Uncharacterized protein</fullName>
    </submittedName>
</protein>
<proteinExistence type="predicted"/>
<reference evidence="1 2" key="1">
    <citation type="journal article" date="2019" name="Commun. Biol.">
        <title>The bagworm genome reveals a unique fibroin gene that provides high tensile strength.</title>
        <authorList>
            <person name="Kono N."/>
            <person name="Nakamura H."/>
            <person name="Ohtoshi R."/>
            <person name="Tomita M."/>
            <person name="Numata K."/>
            <person name="Arakawa K."/>
        </authorList>
    </citation>
    <scope>NUCLEOTIDE SEQUENCE [LARGE SCALE GENOMIC DNA]</scope>
</reference>
<evidence type="ECO:0000313" key="2">
    <source>
        <dbReference type="Proteomes" id="UP000299102"/>
    </source>
</evidence>
<dbReference type="Proteomes" id="UP000299102">
    <property type="component" value="Unassembled WGS sequence"/>
</dbReference>
<evidence type="ECO:0000313" key="1">
    <source>
        <dbReference type="EMBL" id="GBP14047.1"/>
    </source>
</evidence>
<sequence>MRSAEAESRVETMNWPSQHVSVTWPGSWVTHVPLTGTDDSRTAQCLVNTARGVVLSNQAFSNSFSPEPLHADEHYHAEE</sequence>